<evidence type="ECO:0000313" key="3">
    <source>
        <dbReference type="Proteomes" id="UP000000532"/>
    </source>
</evidence>
<sequence length="996" mass="102754">MSVWTRTAPVLLVLLLGLAQAQVVTPFAKRYETNDRGDIRMVGNTLMCASGSGVYGCNTSTMNNPSANNNVSMVFLNADPTNPSWPSGRGGSSAAQLNLPSGAQVLWAGLYWGARADPSASGRNTIYLKPPGAVDYQAVPGTLLGTITNAGTPSSRPYVAFADVTSQVRSAGSGTYWVGGILAQTGNSGLGFYAGWSLVVVYRDPNATLKNLVVYDGLATVSDGNDVSITLSGFLTPLVGAVNARVGAVAFEGDGGLTGDRLLLNGSSLSDAQNPQNNFFNSSISYLGTRFTQKTPDFVNQMAVDVDLVDATGKLSNGATSATVTFTSSGDIYFPVVMAFAVDLYLPDLITTFTKTASDLNGGDLLVGDHLEYAVSFSNTGLDGATNVVVVDPIPAGTQYVPGSLRVVQNAAAAPTGTFTDAPGDDIAEYSPSCPEAGGGPCVRFRLGTGANASQGGLVLPGEGAEVRFRVQVLPSAAGQTISNTAKVSYNAQTLGTGYSQEATSSASVTVVGFTLAGQVYHDLEPNGLKSSGESWSDGATVWVKLLQGGSVVAQAQVDPGSGVFSFTGVAPGSYTLFLDNNNDPSDTTPTPPPGWLFVNPPSGSLNVSVSQDLSGLDFGLFHGARLVGTVFYDDGEGGGAANDAWQTGGERGVSGVAVTAQGSGTRSATTDGQGRYVLYIPWNFGPFTLSHPLRPATGWNDGSTAHPVSGWSEAQSPAFPTLDAGAIAGTEVARNFGVVRESRLYPPQTGQAASPGVVVYAHLYRPGTLGGLTLSLANAPSWTVQVRVDGNCDGDFDDPGEGFASLPQTLPVGPSWPREADGSLKACALEVRVLVPPGVPAGAVDVTLLQGALSWANNPGVVDLRSLADTTTVSGGEVRLEKRVRNVSQGTGFGTLGEGRPGEVLEYCVAYRNLGTASVSQFVLTDPVPFFTDPLPSVPDYGGKAIRWSHGSATLYLTASQGDDAGEVSGGVVRVEVGNVGPGEAGEVCYRAQIR</sequence>
<keyword evidence="3" id="KW-1185">Reference proteome</keyword>
<dbReference type="EMBL" id="AP008227">
    <property type="protein sequence ID" value="BAD71979.1"/>
    <property type="molecule type" value="Genomic_DNA"/>
</dbReference>
<evidence type="ECO:0000256" key="1">
    <source>
        <dbReference type="SAM" id="SignalP"/>
    </source>
</evidence>
<dbReference type="Gene3D" id="2.60.40.740">
    <property type="match status" value="1"/>
</dbReference>
<dbReference type="SUPFAM" id="SSF117074">
    <property type="entry name" value="Hypothetical protein PA1324"/>
    <property type="match status" value="1"/>
</dbReference>
<accession>Q53VY6</accession>
<protein>
    <submittedName>
        <fullName evidence="2">Uncharacterized protein</fullName>
    </submittedName>
</protein>
<gene>
    <name evidence="2" type="ordered locus">TTHB183</name>
</gene>
<dbReference type="PANTHER" id="PTHR34819:SF3">
    <property type="entry name" value="CELL SURFACE PROTEIN"/>
    <property type="match status" value="1"/>
</dbReference>
<dbReference type="PANTHER" id="PTHR34819">
    <property type="entry name" value="LARGE CYSTEINE-RICH PERIPLASMIC PROTEIN OMCB"/>
    <property type="match status" value="1"/>
</dbReference>
<dbReference type="PATRIC" id="fig|300852.9.peg.2133"/>
<dbReference type="GeneID" id="3167874"/>
<geneLocation type="plasmid" evidence="2 3">
    <name>pTT27</name>
</geneLocation>
<dbReference type="AlphaFoldDB" id="Q53VY6"/>
<evidence type="ECO:0000313" key="2">
    <source>
        <dbReference type="EMBL" id="BAD71979.1"/>
    </source>
</evidence>
<feature type="chain" id="PRO_5004249399" evidence="1">
    <location>
        <begin position="22"/>
        <end position="996"/>
    </location>
</feature>
<dbReference type="InterPro" id="IPR013783">
    <property type="entry name" value="Ig-like_fold"/>
</dbReference>
<reference evidence="2 3" key="1">
    <citation type="submission" date="2004-11" db="EMBL/GenBank/DDBJ databases">
        <title>Complete genome sequence of Thermus thermophilus HB8.</title>
        <authorList>
            <person name="Masui R."/>
            <person name="Kurokawa K."/>
            <person name="Nakagawa N."/>
            <person name="Tokunaga F."/>
            <person name="Koyama Y."/>
            <person name="Shibata T."/>
            <person name="Oshima T."/>
            <person name="Yokoyama S."/>
            <person name="Yasunaga T."/>
            <person name="Kuramitsu S."/>
        </authorList>
    </citation>
    <scope>NUCLEOTIDE SEQUENCE [LARGE SCALE GENOMIC DNA]</scope>
    <source>
        <strain evidence="3">ATCC 27634 / DSM 579 / HB8</strain>
        <plasmid evidence="2 3">pTT27</plasmid>
    </source>
</reference>
<dbReference type="InterPro" id="IPR047589">
    <property type="entry name" value="DUF11_rpt"/>
</dbReference>
<dbReference type="Gene3D" id="2.60.40.10">
    <property type="entry name" value="Immunoglobulins"/>
    <property type="match status" value="1"/>
</dbReference>
<dbReference type="RefSeq" id="WP_011229121.1">
    <property type="nucleotide sequence ID" value="NC_006462.1"/>
</dbReference>
<dbReference type="KEGG" id="ttj:TTHB183"/>
<dbReference type="EnsemblBacteria" id="BAD71979">
    <property type="protein sequence ID" value="BAD71979"/>
    <property type="gene ID" value="BAD71979"/>
</dbReference>
<feature type="signal peptide" evidence="1">
    <location>
        <begin position="1"/>
        <end position="21"/>
    </location>
</feature>
<keyword evidence="2" id="KW-0614">Plasmid</keyword>
<dbReference type="NCBIfam" id="TIGR01451">
    <property type="entry name" value="B_ant_repeat"/>
    <property type="match status" value="1"/>
</dbReference>
<dbReference type="HOGENOM" id="CLU_279253_0_0_0"/>
<keyword evidence="1" id="KW-0732">Signal</keyword>
<name>Q53VY6_THET8</name>
<dbReference type="Proteomes" id="UP000000532">
    <property type="component" value="Plasmid pTT27"/>
</dbReference>
<proteinExistence type="predicted"/>
<organism evidence="2 3">
    <name type="scientific">Thermus thermophilus (strain ATCC 27634 / DSM 579 / HB8)</name>
    <dbReference type="NCBI Taxonomy" id="300852"/>
    <lineage>
        <taxon>Bacteria</taxon>
        <taxon>Thermotogati</taxon>
        <taxon>Deinococcota</taxon>
        <taxon>Deinococci</taxon>
        <taxon>Thermales</taxon>
        <taxon>Thermaceae</taxon>
        <taxon>Thermus</taxon>
    </lineage>
</organism>
<dbReference type="InterPro" id="IPR051172">
    <property type="entry name" value="Chlamydia_OmcB"/>
</dbReference>